<organism evidence="1 2">
    <name type="scientific">Thelephora terrestris</name>
    <dbReference type="NCBI Taxonomy" id="56493"/>
    <lineage>
        <taxon>Eukaryota</taxon>
        <taxon>Fungi</taxon>
        <taxon>Dikarya</taxon>
        <taxon>Basidiomycota</taxon>
        <taxon>Agaricomycotina</taxon>
        <taxon>Agaricomycetes</taxon>
        <taxon>Thelephorales</taxon>
        <taxon>Thelephoraceae</taxon>
        <taxon>Thelephora</taxon>
    </lineage>
</organism>
<dbReference type="Proteomes" id="UP000736335">
    <property type="component" value="Unassembled WGS sequence"/>
</dbReference>
<feature type="non-terminal residue" evidence="1">
    <location>
        <position position="1"/>
    </location>
</feature>
<evidence type="ECO:0000313" key="1">
    <source>
        <dbReference type="EMBL" id="KAF9782942.1"/>
    </source>
</evidence>
<protein>
    <recommendedName>
        <fullName evidence="3">F-box domain-containing protein</fullName>
    </recommendedName>
</protein>
<proteinExistence type="predicted"/>
<reference evidence="1" key="2">
    <citation type="submission" date="2020-11" db="EMBL/GenBank/DDBJ databases">
        <authorList>
            <consortium name="DOE Joint Genome Institute"/>
            <person name="Kuo A."/>
            <person name="Miyauchi S."/>
            <person name="Kiss E."/>
            <person name="Drula E."/>
            <person name="Kohler A."/>
            <person name="Sanchez-Garcia M."/>
            <person name="Andreopoulos B."/>
            <person name="Barry K.W."/>
            <person name="Bonito G."/>
            <person name="Buee M."/>
            <person name="Carver A."/>
            <person name="Chen C."/>
            <person name="Cichocki N."/>
            <person name="Clum A."/>
            <person name="Culley D."/>
            <person name="Crous P.W."/>
            <person name="Fauchery L."/>
            <person name="Girlanda M."/>
            <person name="Hayes R."/>
            <person name="Keri Z."/>
            <person name="Labutti K."/>
            <person name="Lipzen A."/>
            <person name="Lombard V."/>
            <person name="Magnuson J."/>
            <person name="Maillard F."/>
            <person name="Morin E."/>
            <person name="Murat C."/>
            <person name="Nolan M."/>
            <person name="Ohm R."/>
            <person name="Pangilinan J."/>
            <person name="Pereira M."/>
            <person name="Perotto S."/>
            <person name="Peter M."/>
            <person name="Riley R."/>
            <person name="Sitrit Y."/>
            <person name="Stielow B."/>
            <person name="Szollosi G."/>
            <person name="Zifcakova L."/>
            <person name="Stursova M."/>
            <person name="Spatafora J.W."/>
            <person name="Tedersoo L."/>
            <person name="Vaario L.-M."/>
            <person name="Yamada A."/>
            <person name="Yan M."/>
            <person name="Wang P."/>
            <person name="Xu J."/>
            <person name="Bruns T."/>
            <person name="Baldrian P."/>
            <person name="Vilgalys R."/>
            <person name="Henrissat B."/>
            <person name="Grigoriev I.V."/>
            <person name="Hibbett D."/>
            <person name="Nagy L.G."/>
            <person name="Martin F.M."/>
        </authorList>
    </citation>
    <scope>NUCLEOTIDE SEQUENCE</scope>
    <source>
        <strain evidence="1">UH-Tt-Lm1</strain>
    </source>
</reference>
<dbReference type="AlphaFoldDB" id="A0A9P6L521"/>
<sequence>MPPPRCVRDTESPHPPAYQLVLSSTMGPETNISSILALEKQIEEGAGDVIQLKRARNSLLNISRMPPEILGDVFRWNIIPTGDFKGIQNGSYNFLLVCHHWFEVASKTPELWSFWGNTIYQWSRRYQRSGVNAPVDLALTYDK</sequence>
<evidence type="ECO:0000313" key="2">
    <source>
        <dbReference type="Proteomes" id="UP000736335"/>
    </source>
</evidence>
<keyword evidence="2" id="KW-1185">Reference proteome</keyword>
<reference evidence="1" key="1">
    <citation type="journal article" date="2020" name="Nat. Commun.">
        <title>Large-scale genome sequencing of mycorrhizal fungi provides insights into the early evolution of symbiotic traits.</title>
        <authorList>
            <person name="Miyauchi S."/>
            <person name="Kiss E."/>
            <person name="Kuo A."/>
            <person name="Drula E."/>
            <person name="Kohler A."/>
            <person name="Sanchez-Garcia M."/>
            <person name="Morin E."/>
            <person name="Andreopoulos B."/>
            <person name="Barry K.W."/>
            <person name="Bonito G."/>
            <person name="Buee M."/>
            <person name="Carver A."/>
            <person name="Chen C."/>
            <person name="Cichocki N."/>
            <person name="Clum A."/>
            <person name="Culley D."/>
            <person name="Crous P.W."/>
            <person name="Fauchery L."/>
            <person name="Girlanda M."/>
            <person name="Hayes R.D."/>
            <person name="Keri Z."/>
            <person name="LaButti K."/>
            <person name="Lipzen A."/>
            <person name="Lombard V."/>
            <person name="Magnuson J."/>
            <person name="Maillard F."/>
            <person name="Murat C."/>
            <person name="Nolan M."/>
            <person name="Ohm R.A."/>
            <person name="Pangilinan J."/>
            <person name="Pereira M.F."/>
            <person name="Perotto S."/>
            <person name="Peter M."/>
            <person name="Pfister S."/>
            <person name="Riley R."/>
            <person name="Sitrit Y."/>
            <person name="Stielow J.B."/>
            <person name="Szollosi G."/>
            <person name="Zifcakova L."/>
            <person name="Stursova M."/>
            <person name="Spatafora J.W."/>
            <person name="Tedersoo L."/>
            <person name="Vaario L.M."/>
            <person name="Yamada A."/>
            <person name="Yan M."/>
            <person name="Wang P."/>
            <person name="Xu J."/>
            <person name="Bruns T."/>
            <person name="Baldrian P."/>
            <person name="Vilgalys R."/>
            <person name="Dunand C."/>
            <person name="Henrissat B."/>
            <person name="Grigoriev I.V."/>
            <person name="Hibbett D."/>
            <person name="Nagy L.G."/>
            <person name="Martin F.M."/>
        </authorList>
    </citation>
    <scope>NUCLEOTIDE SEQUENCE</scope>
    <source>
        <strain evidence="1">UH-Tt-Lm1</strain>
    </source>
</reference>
<dbReference type="EMBL" id="WIUZ02000011">
    <property type="protein sequence ID" value="KAF9782942.1"/>
    <property type="molecule type" value="Genomic_DNA"/>
</dbReference>
<dbReference type="OrthoDB" id="2884925at2759"/>
<evidence type="ECO:0008006" key="3">
    <source>
        <dbReference type="Google" id="ProtNLM"/>
    </source>
</evidence>
<comment type="caution">
    <text evidence="1">The sequence shown here is derived from an EMBL/GenBank/DDBJ whole genome shotgun (WGS) entry which is preliminary data.</text>
</comment>
<accession>A0A9P6L521</accession>
<gene>
    <name evidence="1" type="ORF">BJ322DRAFT_1143350</name>
</gene>
<name>A0A9P6L521_9AGAM</name>